<gene>
    <name evidence="1" type="ORF">ElyMa_004091000</name>
</gene>
<reference evidence="1 2" key="1">
    <citation type="journal article" date="2021" name="Elife">
        <title>Chloroplast acquisition without the gene transfer in kleptoplastic sea slugs, Plakobranchus ocellatus.</title>
        <authorList>
            <person name="Maeda T."/>
            <person name="Takahashi S."/>
            <person name="Yoshida T."/>
            <person name="Shimamura S."/>
            <person name="Takaki Y."/>
            <person name="Nagai Y."/>
            <person name="Toyoda A."/>
            <person name="Suzuki Y."/>
            <person name="Arimoto A."/>
            <person name="Ishii H."/>
            <person name="Satoh N."/>
            <person name="Nishiyama T."/>
            <person name="Hasebe M."/>
            <person name="Maruyama T."/>
            <person name="Minagawa J."/>
            <person name="Obokata J."/>
            <person name="Shigenobu S."/>
        </authorList>
    </citation>
    <scope>NUCLEOTIDE SEQUENCE [LARGE SCALE GENOMIC DNA]</scope>
</reference>
<evidence type="ECO:0000313" key="1">
    <source>
        <dbReference type="EMBL" id="GFR82158.1"/>
    </source>
</evidence>
<organism evidence="1 2">
    <name type="scientific">Elysia marginata</name>
    <dbReference type="NCBI Taxonomy" id="1093978"/>
    <lineage>
        <taxon>Eukaryota</taxon>
        <taxon>Metazoa</taxon>
        <taxon>Spiralia</taxon>
        <taxon>Lophotrochozoa</taxon>
        <taxon>Mollusca</taxon>
        <taxon>Gastropoda</taxon>
        <taxon>Heterobranchia</taxon>
        <taxon>Euthyneura</taxon>
        <taxon>Panpulmonata</taxon>
        <taxon>Sacoglossa</taxon>
        <taxon>Placobranchoidea</taxon>
        <taxon>Plakobranchidae</taxon>
        <taxon>Elysia</taxon>
    </lineage>
</organism>
<dbReference type="Proteomes" id="UP000762676">
    <property type="component" value="Unassembled WGS sequence"/>
</dbReference>
<dbReference type="EMBL" id="BMAT01008309">
    <property type="protein sequence ID" value="GFR82158.1"/>
    <property type="molecule type" value="Genomic_DNA"/>
</dbReference>
<protein>
    <submittedName>
        <fullName evidence="1">Uncharacterized protein</fullName>
    </submittedName>
</protein>
<sequence length="89" mass="10194">MAERYQHCHKHQNIPQQRAQILRHSVAAECLGDDADLVSCDDVDERSDDDVENWVAWNQDQHAMSVGRHPDVILADKQLQKGDNVKDFS</sequence>
<accession>A0AAV4GAZ3</accession>
<keyword evidence="2" id="KW-1185">Reference proteome</keyword>
<dbReference type="AlphaFoldDB" id="A0AAV4GAZ3"/>
<proteinExistence type="predicted"/>
<evidence type="ECO:0000313" key="2">
    <source>
        <dbReference type="Proteomes" id="UP000762676"/>
    </source>
</evidence>
<comment type="caution">
    <text evidence="1">The sequence shown here is derived from an EMBL/GenBank/DDBJ whole genome shotgun (WGS) entry which is preliminary data.</text>
</comment>
<name>A0AAV4GAZ3_9GAST</name>